<organism evidence="1 2">
    <name type="scientific">Nepenthes gracilis</name>
    <name type="common">Slender pitcher plant</name>
    <dbReference type="NCBI Taxonomy" id="150966"/>
    <lineage>
        <taxon>Eukaryota</taxon>
        <taxon>Viridiplantae</taxon>
        <taxon>Streptophyta</taxon>
        <taxon>Embryophyta</taxon>
        <taxon>Tracheophyta</taxon>
        <taxon>Spermatophyta</taxon>
        <taxon>Magnoliopsida</taxon>
        <taxon>eudicotyledons</taxon>
        <taxon>Gunneridae</taxon>
        <taxon>Pentapetalae</taxon>
        <taxon>Caryophyllales</taxon>
        <taxon>Nepenthaceae</taxon>
        <taxon>Nepenthes</taxon>
    </lineage>
</organism>
<evidence type="ECO:0000313" key="1">
    <source>
        <dbReference type="EMBL" id="GMH10267.1"/>
    </source>
</evidence>
<dbReference type="Proteomes" id="UP001279734">
    <property type="component" value="Unassembled WGS sequence"/>
</dbReference>
<comment type="caution">
    <text evidence="1">The sequence shown here is derived from an EMBL/GenBank/DDBJ whole genome shotgun (WGS) entry which is preliminary data.</text>
</comment>
<evidence type="ECO:0000313" key="2">
    <source>
        <dbReference type="Proteomes" id="UP001279734"/>
    </source>
</evidence>
<sequence>MCISGYGFWLEVCCQDFSCPLNILGCSSRLDVPALRTANGSGPVKVNWFFTSTTTSPQEKFQMVFSCKVVEIVRKSMSQVH</sequence>
<name>A0AAD3SFG9_NEPGR</name>
<accession>A0AAD3SFG9</accession>
<keyword evidence="2" id="KW-1185">Reference proteome</keyword>
<protein>
    <submittedName>
        <fullName evidence="1">Uncharacterized protein</fullName>
    </submittedName>
</protein>
<proteinExistence type="predicted"/>
<dbReference type="EMBL" id="BSYO01000010">
    <property type="protein sequence ID" value="GMH10267.1"/>
    <property type="molecule type" value="Genomic_DNA"/>
</dbReference>
<gene>
    <name evidence="1" type="ORF">Nepgr_012108</name>
</gene>
<reference evidence="1" key="1">
    <citation type="submission" date="2023-05" db="EMBL/GenBank/DDBJ databases">
        <title>Nepenthes gracilis genome sequencing.</title>
        <authorList>
            <person name="Fukushima K."/>
        </authorList>
    </citation>
    <scope>NUCLEOTIDE SEQUENCE</scope>
    <source>
        <strain evidence="1">SING2019-196</strain>
    </source>
</reference>
<dbReference type="AlphaFoldDB" id="A0AAD3SFG9"/>